<evidence type="ECO:0000313" key="3">
    <source>
        <dbReference type="EMBL" id="SMX30117.1"/>
    </source>
</evidence>
<dbReference type="Proteomes" id="UP000225972">
    <property type="component" value="Unassembled WGS sequence"/>
</dbReference>
<evidence type="ECO:0000313" key="4">
    <source>
        <dbReference type="Proteomes" id="UP000225972"/>
    </source>
</evidence>
<evidence type="ECO:0000259" key="2">
    <source>
        <dbReference type="Pfam" id="PF07331"/>
    </source>
</evidence>
<keyword evidence="1" id="KW-0812">Transmembrane</keyword>
<gene>
    <name evidence="3" type="ORF">TRP8649_04257</name>
</gene>
<feature type="domain" description="DUF1468" evidence="2">
    <location>
        <begin position="6"/>
        <end position="137"/>
    </location>
</feature>
<name>A0A238JJ12_9RHOB</name>
<reference evidence="4" key="1">
    <citation type="submission" date="2017-05" db="EMBL/GenBank/DDBJ databases">
        <authorList>
            <person name="Rodrigo-Torres L."/>
            <person name="Arahal R. D."/>
            <person name="Lucena T."/>
        </authorList>
    </citation>
    <scope>NUCLEOTIDE SEQUENCE [LARGE SCALE GENOMIC DNA]</scope>
    <source>
        <strain evidence="4">CECT 8649</strain>
    </source>
</reference>
<protein>
    <submittedName>
        <fullName evidence="3">Tripartite tricarboxylate transporter TctB family protein</fullName>
    </submittedName>
</protein>
<accession>A0A238JJ12</accession>
<feature type="transmembrane region" description="Helical" evidence="1">
    <location>
        <begin position="92"/>
        <end position="108"/>
    </location>
</feature>
<proteinExistence type="predicted"/>
<feature type="transmembrane region" description="Helical" evidence="1">
    <location>
        <begin position="115"/>
        <end position="140"/>
    </location>
</feature>
<keyword evidence="1" id="KW-1133">Transmembrane helix</keyword>
<keyword evidence="4" id="KW-1185">Reference proteome</keyword>
<organism evidence="3 4">
    <name type="scientific">Pelagimonas phthalicica</name>
    <dbReference type="NCBI Taxonomy" id="1037362"/>
    <lineage>
        <taxon>Bacteria</taxon>
        <taxon>Pseudomonadati</taxon>
        <taxon>Pseudomonadota</taxon>
        <taxon>Alphaproteobacteria</taxon>
        <taxon>Rhodobacterales</taxon>
        <taxon>Roseobacteraceae</taxon>
        <taxon>Pelagimonas</taxon>
    </lineage>
</organism>
<keyword evidence="1" id="KW-0472">Membrane</keyword>
<dbReference type="EMBL" id="FXXP01000003">
    <property type="protein sequence ID" value="SMX30117.1"/>
    <property type="molecule type" value="Genomic_DNA"/>
</dbReference>
<dbReference type="InterPro" id="IPR009936">
    <property type="entry name" value="DUF1468"/>
</dbReference>
<evidence type="ECO:0000256" key="1">
    <source>
        <dbReference type="SAM" id="Phobius"/>
    </source>
</evidence>
<sequence>MASDRIFGAVVTLIALAYIASATQIQTSFMADPVGPKTFPILIGAVAAICGIVIILKPDEDPAWPELRTLGALAVAVVVLVAYAYALKPLGFLIPTAVTAAILSYQIHPNTKQAALAGIGLSLGLFIIFKFALGLSLFGLPSFLTH</sequence>
<feature type="transmembrane region" description="Helical" evidence="1">
    <location>
        <begin position="68"/>
        <end position="86"/>
    </location>
</feature>
<dbReference type="AlphaFoldDB" id="A0A238JJ12"/>
<dbReference type="RefSeq" id="WP_099248890.1">
    <property type="nucleotide sequence ID" value="NZ_FXXP01000003.1"/>
</dbReference>
<dbReference type="Pfam" id="PF07331">
    <property type="entry name" value="TctB"/>
    <property type="match status" value="1"/>
</dbReference>
<feature type="transmembrane region" description="Helical" evidence="1">
    <location>
        <begin position="38"/>
        <end position="56"/>
    </location>
</feature>
<dbReference type="OrthoDB" id="5519430at2"/>